<dbReference type="Gene3D" id="3.30.565.10">
    <property type="entry name" value="Histidine kinase-like ATPase, C-terminal domain"/>
    <property type="match status" value="1"/>
</dbReference>
<evidence type="ECO:0008006" key="10">
    <source>
        <dbReference type="Google" id="ProtNLM"/>
    </source>
</evidence>
<evidence type="ECO:0000313" key="8">
    <source>
        <dbReference type="EMBL" id="GGK83395.1"/>
    </source>
</evidence>
<evidence type="ECO:0000256" key="4">
    <source>
        <dbReference type="SAM" id="MobiDB-lite"/>
    </source>
</evidence>
<feature type="transmembrane region" description="Helical" evidence="5">
    <location>
        <begin position="30"/>
        <end position="53"/>
    </location>
</feature>
<feature type="region of interest" description="Disordered" evidence="4">
    <location>
        <begin position="1"/>
        <end position="21"/>
    </location>
</feature>
<dbReference type="PANTHER" id="PTHR24421">
    <property type="entry name" value="NITRATE/NITRITE SENSOR PROTEIN NARX-RELATED"/>
    <property type="match status" value="1"/>
</dbReference>
<evidence type="ECO:0000256" key="1">
    <source>
        <dbReference type="ARBA" id="ARBA00022679"/>
    </source>
</evidence>
<keyword evidence="1" id="KW-0808">Transferase</keyword>
<dbReference type="InterPro" id="IPR050482">
    <property type="entry name" value="Sensor_HK_TwoCompSys"/>
</dbReference>
<reference evidence="9" key="1">
    <citation type="journal article" date="2019" name="Int. J. Syst. Evol. Microbiol.">
        <title>The Global Catalogue of Microorganisms (GCM) 10K type strain sequencing project: providing services to taxonomists for standard genome sequencing and annotation.</title>
        <authorList>
            <consortium name="The Broad Institute Genomics Platform"/>
            <consortium name="The Broad Institute Genome Sequencing Center for Infectious Disease"/>
            <person name="Wu L."/>
            <person name="Ma J."/>
        </authorList>
    </citation>
    <scope>NUCLEOTIDE SEQUENCE [LARGE SCALE GENOMIC DNA]</scope>
    <source>
        <strain evidence="9">CGMCC 1.5362</strain>
    </source>
</reference>
<feature type="region of interest" description="Disordered" evidence="4">
    <location>
        <begin position="387"/>
        <end position="406"/>
    </location>
</feature>
<keyword evidence="5" id="KW-0812">Transmembrane</keyword>
<keyword evidence="5" id="KW-1133">Transmembrane helix</keyword>
<dbReference type="SUPFAM" id="SSF55874">
    <property type="entry name" value="ATPase domain of HSP90 chaperone/DNA topoisomerase II/histidine kinase"/>
    <property type="match status" value="1"/>
</dbReference>
<dbReference type="EMBL" id="BMLB01000008">
    <property type="protein sequence ID" value="GGK83395.1"/>
    <property type="molecule type" value="Genomic_DNA"/>
</dbReference>
<organism evidence="8 9">
    <name type="scientific">Ornithinimicrobium pekingense</name>
    <dbReference type="NCBI Taxonomy" id="384677"/>
    <lineage>
        <taxon>Bacteria</taxon>
        <taxon>Bacillati</taxon>
        <taxon>Actinomycetota</taxon>
        <taxon>Actinomycetes</taxon>
        <taxon>Micrococcales</taxon>
        <taxon>Ornithinimicrobiaceae</taxon>
        <taxon>Ornithinimicrobium</taxon>
    </lineage>
</organism>
<evidence type="ECO:0000256" key="5">
    <source>
        <dbReference type="SAM" id="Phobius"/>
    </source>
</evidence>
<feature type="compositionally biased region" description="Basic and acidic residues" evidence="4">
    <location>
        <begin position="396"/>
        <end position="406"/>
    </location>
</feature>
<sequence>MVSATSRPGPPEPTRSEKERSVVRQAMTRFLLLGGISLVVVAMVTAVMANAVARAVATREAEDRTLTFTRVIAGPALDASTMEDLASSPLVQALRNRLLDDSISHAAVYDPDGTVIWSADPAAVGTTEPLSAEVRALIGTTGTVSHFSRETHAGGGEEDLVLEVYASGVDADGRPFVMEWYWPTSHLRESQAQVMRLLLPATLGSLLLFALLILPLTLSTARRVERDRARLTRHALDASRLERRRLSEDLHDGVVQDLSGIGYVLPMLGQALPAESQAQPLLTQIQQTMQRDIATIRGMIADIRPVDLRGDGLREALDGLASRMSERGVATTAHLDCDVESLSTSARALVYRVALEGARNVLKHSHAEHARVEVAGQDSQVRVRVWDDGAGSGPDRSVRQPDEESDHHFGLALLEEAVSDLDGGLTLGRAAEGGTELVVVFRPDRVLV</sequence>
<feature type="domain" description="Signal transduction histidine kinase subgroup 3 dimerisation and phosphoacceptor" evidence="7">
    <location>
        <begin position="242"/>
        <end position="308"/>
    </location>
</feature>
<comment type="caution">
    <text evidence="8">The sequence shown here is derived from an EMBL/GenBank/DDBJ whole genome shotgun (WGS) entry which is preliminary data.</text>
</comment>
<dbReference type="Proteomes" id="UP000662111">
    <property type="component" value="Unassembled WGS sequence"/>
</dbReference>
<evidence type="ECO:0000313" key="9">
    <source>
        <dbReference type="Proteomes" id="UP000662111"/>
    </source>
</evidence>
<dbReference type="InterPro" id="IPR003594">
    <property type="entry name" value="HATPase_dom"/>
</dbReference>
<dbReference type="Gene3D" id="1.20.5.1930">
    <property type="match status" value="1"/>
</dbReference>
<evidence type="ECO:0000256" key="2">
    <source>
        <dbReference type="ARBA" id="ARBA00022777"/>
    </source>
</evidence>
<evidence type="ECO:0000259" key="7">
    <source>
        <dbReference type="Pfam" id="PF07730"/>
    </source>
</evidence>
<feature type="domain" description="Histidine kinase/HSP90-like ATPase" evidence="6">
    <location>
        <begin position="349"/>
        <end position="442"/>
    </location>
</feature>
<keyword evidence="3" id="KW-0902">Two-component regulatory system</keyword>
<evidence type="ECO:0000256" key="3">
    <source>
        <dbReference type="ARBA" id="ARBA00023012"/>
    </source>
</evidence>
<feature type="transmembrane region" description="Helical" evidence="5">
    <location>
        <begin position="197"/>
        <end position="218"/>
    </location>
</feature>
<gene>
    <name evidence="8" type="ORF">GCM10011509_34790</name>
</gene>
<name>A0ABQ2FF84_9MICO</name>
<dbReference type="InterPro" id="IPR036890">
    <property type="entry name" value="HATPase_C_sf"/>
</dbReference>
<keyword evidence="9" id="KW-1185">Reference proteome</keyword>
<dbReference type="Pfam" id="PF07730">
    <property type="entry name" value="HisKA_3"/>
    <property type="match status" value="1"/>
</dbReference>
<accession>A0ABQ2FF84</accession>
<proteinExistence type="predicted"/>
<dbReference type="InterPro" id="IPR011712">
    <property type="entry name" value="Sig_transdc_His_kin_sub3_dim/P"/>
</dbReference>
<dbReference type="CDD" id="cd16917">
    <property type="entry name" value="HATPase_UhpB-NarQ-NarX-like"/>
    <property type="match status" value="1"/>
</dbReference>
<dbReference type="Pfam" id="PF02518">
    <property type="entry name" value="HATPase_c"/>
    <property type="match status" value="1"/>
</dbReference>
<protein>
    <recommendedName>
        <fullName evidence="10">Signal transduction histidine kinase subgroup 3 dimerisation and phosphoacceptor domain-containing protein</fullName>
    </recommendedName>
</protein>
<keyword evidence="2" id="KW-0418">Kinase</keyword>
<keyword evidence="5" id="KW-0472">Membrane</keyword>
<evidence type="ECO:0000259" key="6">
    <source>
        <dbReference type="Pfam" id="PF02518"/>
    </source>
</evidence>